<dbReference type="KEGG" id="gaz:Pan241w_26500"/>
<gene>
    <name evidence="2" type="ORF">Pan241w_26500</name>
</gene>
<protein>
    <submittedName>
        <fullName evidence="2">Uncharacterized protein</fullName>
    </submittedName>
</protein>
<name>A0A517RFE5_9PLAN</name>
<feature type="region of interest" description="Disordered" evidence="1">
    <location>
        <begin position="49"/>
        <end position="68"/>
    </location>
</feature>
<dbReference type="Proteomes" id="UP000317171">
    <property type="component" value="Chromosome"/>
</dbReference>
<evidence type="ECO:0000256" key="1">
    <source>
        <dbReference type="SAM" id="MobiDB-lite"/>
    </source>
</evidence>
<dbReference type="EMBL" id="CP036269">
    <property type="protein sequence ID" value="QDT42565.1"/>
    <property type="molecule type" value="Genomic_DNA"/>
</dbReference>
<accession>A0A517RFE5</accession>
<organism evidence="2 3">
    <name type="scientific">Gimesia alba</name>
    <dbReference type="NCBI Taxonomy" id="2527973"/>
    <lineage>
        <taxon>Bacteria</taxon>
        <taxon>Pseudomonadati</taxon>
        <taxon>Planctomycetota</taxon>
        <taxon>Planctomycetia</taxon>
        <taxon>Planctomycetales</taxon>
        <taxon>Planctomycetaceae</taxon>
        <taxon>Gimesia</taxon>
    </lineage>
</organism>
<proteinExistence type="predicted"/>
<reference evidence="2 3" key="1">
    <citation type="submission" date="2019-02" db="EMBL/GenBank/DDBJ databases">
        <title>Deep-cultivation of Planctomycetes and their phenomic and genomic characterization uncovers novel biology.</title>
        <authorList>
            <person name="Wiegand S."/>
            <person name="Jogler M."/>
            <person name="Boedeker C."/>
            <person name="Pinto D."/>
            <person name="Vollmers J."/>
            <person name="Rivas-Marin E."/>
            <person name="Kohn T."/>
            <person name="Peeters S.H."/>
            <person name="Heuer A."/>
            <person name="Rast P."/>
            <person name="Oberbeckmann S."/>
            <person name="Bunk B."/>
            <person name="Jeske O."/>
            <person name="Meyerdierks A."/>
            <person name="Storesund J.E."/>
            <person name="Kallscheuer N."/>
            <person name="Luecker S."/>
            <person name="Lage O.M."/>
            <person name="Pohl T."/>
            <person name="Merkel B.J."/>
            <person name="Hornburger P."/>
            <person name="Mueller R.-W."/>
            <person name="Bruemmer F."/>
            <person name="Labrenz M."/>
            <person name="Spormann A.M."/>
            <person name="Op den Camp H."/>
            <person name="Overmann J."/>
            <person name="Amann R."/>
            <person name="Jetten M.S.M."/>
            <person name="Mascher T."/>
            <person name="Medema M.H."/>
            <person name="Devos D.P."/>
            <person name="Kaster A.-K."/>
            <person name="Ovreas L."/>
            <person name="Rohde M."/>
            <person name="Galperin M.Y."/>
            <person name="Jogler C."/>
        </authorList>
    </citation>
    <scope>NUCLEOTIDE SEQUENCE [LARGE SCALE GENOMIC DNA]</scope>
    <source>
        <strain evidence="2 3">Pan241w</strain>
    </source>
</reference>
<evidence type="ECO:0000313" key="2">
    <source>
        <dbReference type="EMBL" id="QDT42565.1"/>
    </source>
</evidence>
<dbReference type="AlphaFoldDB" id="A0A517RFE5"/>
<sequence length="68" mass="7896">MLHVIRHASSNCFWCNATKDGAEIQTDTNKIFLCRKHFWDFLKNRENGQKNERATQVKSATKAGNEQQ</sequence>
<feature type="compositionally biased region" description="Polar residues" evidence="1">
    <location>
        <begin position="56"/>
        <end position="68"/>
    </location>
</feature>
<keyword evidence="3" id="KW-1185">Reference proteome</keyword>
<evidence type="ECO:0000313" key="3">
    <source>
        <dbReference type="Proteomes" id="UP000317171"/>
    </source>
</evidence>